<dbReference type="EMBL" id="JACIGO010000003">
    <property type="protein sequence ID" value="MBB4291459.1"/>
    <property type="molecule type" value="Genomic_DNA"/>
</dbReference>
<sequence>MELDDEFRKSLDRFIEAMRDQHDRSSGFRELVAFLRANIDTLTADQEAAVADVPVVLDDIVAVCQLTKFDLRFPLLGDNPLTTLGRGRKPWQVRAAQCCY</sequence>
<accession>A0AAE2MLK8</accession>
<dbReference type="Proteomes" id="UP000538507">
    <property type="component" value="Unassembled WGS sequence"/>
</dbReference>
<proteinExistence type="predicted"/>
<dbReference type="AlphaFoldDB" id="A0AAE2MLK8"/>
<organism evidence="1 2">
    <name type="scientific">Rhizobium leguminosarum</name>
    <dbReference type="NCBI Taxonomy" id="384"/>
    <lineage>
        <taxon>Bacteria</taxon>
        <taxon>Pseudomonadati</taxon>
        <taxon>Pseudomonadota</taxon>
        <taxon>Alphaproteobacteria</taxon>
        <taxon>Hyphomicrobiales</taxon>
        <taxon>Rhizobiaceae</taxon>
        <taxon>Rhizobium/Agrobacterium group</taxon>
        <taxon>Rhizobium</taxon>
    </lineage>
</organism>
<name>A0AAE2MLK8_RHILE</name>
<dbReference type="RefSeq" id="WP_183608271.1">
    <property type="nucleotide sequence ID" value="NZ_JACHAZ010000001.1"/>
</dbReference>
<comment type="caution">
    <text evidence="1">The sequence shown here is derived from an EMBL/GenBank/DDBJ whole genome shotgun (WGS) entry which is preliminary data.</text>
</comment>
<reference evidence="1 2" key="1">
    <citation type="submission" date="2020-08" db="EMBL/GenBank/DDBJ databases">
        <title>Genomic Encyclopedia of Type Strains, Phase IV (KMG-V): Genome sequencing to study the core and pangenomes of soil and plant-associated prokaryotes.</title>
        <authorList>
            <person name="Whitman W."/>
        </authorList>
    </citation>
    <scope>NUCLEOTIDE SEQUENCE [LARGE SCALE GENOMIC DNA]</scope>
    <source>
        <strain evidence="1 2">SEMIA 415</strain>
    </source>
</reference>
<gene>
    <name evidence="1" type="ORF">GGE16_003518</name>
</gene>
<evidence type="ECO:0000313" key="2">
    <source>
        <dbReference type="Proteomes" id="UP000538507"/>
    </source>
</evidence>
<protein>
    <submittedName>
        <fullName evidence="1">Uncharacterized protein</fullName>
    </submittedName>
</protein>
<evidence type="ECO:0000313" key="1">
    <source>
        <dbReference type="EMBL" id="MBB4291459.1"/>
    </source>
</evidence>